<dbReference type="InterPro" id="IPR007227">
    <property type="entry name" value="Cell_shape_determining_MreD"/>
</dbReference>
<dbReference type="PANTHER" id="PTHR37484">
    <property type="entry name" value="ROD SHAPE-DETERMINING PROTEIN MRED"/>
    <property type="match status" value="1"/>
</dbReference>
<feature type="transmembrane region" description="Helical" evidence="9">
    <location>
        <begin position="96"/>
        <end position="118"/>
    </location>
</feature>
<evidence type="ECO:0000313" key="10">
    <source>
        <dbReference type="EMBL" id="MFC6441194.1"/>
    </source>
</evidence>
<dbReference type="NCBIfam" id="TIGR03426">
    <property type="entry name" value="shape_MreD"/>
    <property type="match status" value="1"/>
</dbReference>
<gene>
    <name evidence="10" type="primary">mreD</name>
    <name evidence="10" type="ORF">ACFP85_13660</name>
</gene>
<dbReference type="PANTHER" id="PTHR37484:SF1">
    <property type="entry name" value="ROD SHAPE-DETERMINING PROTEIN MRED"/>
    <property type="match status" value="1"/>
</dbReference>
<comment type="subcellular location">
    <subcellularLocation>
        <location evidence="8">Cell inner membrane</location>
    </subcellularLocation>
    <subcellularLocation>
        <location evidence="1">Cell membrane</location>
        <topology evidence="1">Multi-pass membrane protein</topology>
    </subcellularLocation>
</comment>
<keyword evidence="8" id="KW-0997">Cell inner membrane</keyword>
<comment type="similarity">
    <text evidence="2 8">Belongs to the MreD family.</text>
</comment>
<comment type="function">
    <text evidence="8">Involved in formation of the rod shape of the cell. May also contribute to regulation of formation of penicillin-binding proteins.</text>
</comment>
<evidence type="ECO:0000256" key="3">
    <source>
        <dbReference type="ARBA" id="ARBA00022475"/>
    </source>
</evidence>
<keyword evidence="3 8" id="KW-1003">Cell membrane</keyword>
<sequence>MMRGRQVIFITLLVALILEMMPMSSTVSSFRPDWVLLVLCYWTLALPTRVNVGIACLCGVILDVLLGTVMGVHGLAMSLVVFVMASNYQRFRNYSVWQQAFIVGVVSALYQLVVFWTQHLLTDIYFLYSYLWPVVFNMVFWIWVFPLMRRIRRHYRVK</sequence>
<dbReference type="InterPro" id="IPR026034">
    <property type="entry name" value="MreD_proteobac"/>
</dbReference>
<evidence type="ECO:0000256" key="9">
    <source>
        <dbReference type="SAM" id="Phobius"/>
    </source>
</evidence>
<evidence type="ECO:0000313" key="11">
    <source>
        <dbReference type="Proteomes" id="UP001596364"/>
    </source>
</evidence>
<accession>A0ABW1XNI7</accession>
<keyword evidence="11" id="KW-1185">Reference proteome</keyword>
<feature type="transmembrane region" description="Helical" evidence="9">
    <location>
        <begin position="130"/>
        <end position="148"/>
    </location>
</feature>
<keyword evidence="5 8" id="KW-0133">Cell shape</keyword>
<dbReference type="RefSeq" id="WP_131258471.1">
    <property type="nucleotide sequence ID" value="NZ_JBHSUS010000001.1"/>
</dbReference>
<evidence type="ECO:0000256" key="5">
    <source>
        <dbReference type="ARBA" id="ARBA00022960"/>
    </source>
</evidence>
<evidence type="ECO:0000256" key="6">
    <source>
        <dbReference type="ARBA" id="ARBA00022989"/>
    </source>
</evidence>
<evidence type="ECO:0000256" key="4">
    <source>
        <dbReference type="ARBA" id="ARBA00022692"/>
    </source>
</evidence>
<evidence type="ECO:0000256" key="2">
    <source>
        <dbReference type="ARBA" id="ARBA00007776"/>
    </source>
</evidence>
<evidence type="ECO:0000256" key="8">
    <source>
        <dbReference type="PIRNR" id="PIRNR018472"/>
    </source>
</evidence>
<evidence type="ECO:0000256" key="7">
    <source>
        <dbReference type="ARBA" id="ARBA00023136"/>
    </source>
</evidence>
<organism evidence="10 11">
    <name type="scientific">Pseudobowmanella zhangzhouensis</name>
    <dbReference type="NCBI Taxonomy" id="1537679"/>
    <lineage>
        <taxon>Bacteria</taxon>
        <taxon>Pseudomonadati</taxon>
        <taxon>Pseudomonadota</taxon>
        <taxon>Gammaproteobacteria</taxon>
        <taxon>Alteromonadales</taxon>
        <taxon>Alteromonadaceae</taxon>
    </lineage>
</organism>
<proteinExistence type="inferred from homology"/>
<protein>
    <recommendedName>
        <fullName evidence="8">Rod shape-determining protein MreD</fullName>
    </recommendedName>
</protein>
<feature type="transmembrane region" description="Helical" evidence="9">
    <location>
        <begin position="53"/>
        <end position="84"/>
    </location>
</feature>
<keyword evidence="6 9" id="KW-1133">Transmembrane helix</keyword>
<comment type="caution">
    <text evidence="10">The sequence shown here is derived from an EMBL/GenBank/DDBJ whole genome shotgun (WGS) entry which is preliminary data.</text>
</comment>
<reference evidence="11" key="1">
    <citation type="journal article" date="2019" name="Int. J. Syst. Evol. Microbiol.">
        <title>The Global Catalogue of Microorganisms (GCM) 10K type strain sequencing project: providing services to taxonomists for standard genome sequencing and annotation.</title>
        <authorList>
            <consortium name="The Broad Institute Genomics Platform"/>
            <consortium name="The Broad Institute Genome Sequencing Center for Infectious Disease"/>
            <person name="Wu L."/>
            <person name="Ma J."/>
        </authorList>
    </citation>
    <scope>NUCLEOTIDE SEQUENCE [LARGE SCALE GENOMIC DNA]</scope>
    <source>
        <strain evidence="11">CGMCC 1.16031</strain>
    </source>
</reference>
<evidence type="ECO:0000256" key="1">
    <source>
        <dbReference type="ARBA" id="ARBA00004651"/>
    </source>
</evidence>
<dbReference type="Proteomes" id="UP001596364">
    <property type="component" value="Unassembled WGS sequence"/>
</dbReference>
<keyword evidence="4 9" id="KW-0812">Transmembrane</keyword>
<name>A0ABW1XNI7_9ALTE</name>
<dbReference type="PIRSF" id="PIRSF018472">
    <property type="entry name" value="MreD_proteobac"/>
    <property type="match status" value="1"/>
</dbReference>
<dbReference type="EMBL" id="JBHSUS010000001">
    <property type="protein sequence ID" value="MFC6441194.1"/>
    <property type="molecule type" value="Genomic_DNA"/>
</dbReference>
<dbReference type="Pfam" id="PF04093">
    <property type="entry name" value="MreD"/>
    <property type="match status" value="1"/>
</dbReference>
<keyword evidence="7 8" id="KW-0472">Membrane</keyword>